<dbReference type="OrthoDB" id="9812818at2"/>
<dbReference type="SUPFAM" id="SSF142913">
    <property type="entry name" value="YktB/PF0168-like"/>
    <property type="match status" value="1"/>
</dbReference>
<organism evidence="2 3">
    <name type="scientific">Caldibacillus debilis</name>
    <dbReference type="NCBI Taxonomy" id="301148"/>
    <lineage>
        <taxon>Bacteria</taxon>
        <taxon>Bacillati</taxon>
        <taxon>Bacillota</taxon>
        <taxon>Bacilli</taxon>
        <taxon>Bacillales</taxon>
        <taxon>Bacillaceae</taxon>
        <taxon>Caldibacillus</taxon>
    </lineage>
</organism>
<comment type="caution">
    <text evidence="2">The sequence shown here is derived from an EMBL/GenBank/DDBJ whole genome shotgun (WGS) entry which is preliminary data.</text>
</comment>
<dbReference type="EMBL" id="LQYT01000073">
    <property type="protein sequence ID" value="KYD14368.1"/>
    <property type="molecule type" value="Genomic_DNA"/>
</dbReference>
<dbReference type="Gene3D" id="3.30.930.20">
    <property type="entry name" value="Protein of unknown function DUF1054"/>
    <property type="match status" value="1"/>
</dbReference>
<dbReference type="AlphaFoldDB" id="A0A150LQ11"/>
<dbReference type="PIRSF" id="PIRSF021332">
    <property type="entry name" value="DUF1054"/>
    <property type="match status" value="1"/>
</dbReference>
<dbReference type="HAMAP" id="MF_01851">
    <property type="entry name" value="UPF0637"/>
    <property type="match status" value="1"/>
</dbReference>
<evidence type="ECO:0000313" key="3">
    <source>
        <dbReference type="Proteomes" id="UP000075683"/>
    </source>
</evidence>
<protein>
    <recommendedName>
        <fullName evidence="1">UPF0637 protein B4135_2795</fullName>
    </recommendedName>
</protein>
<dbReference type="PATRIC" id="fig|301148.3.peg.303"/>
<evidence type="ECO:0000256" key="1">
    <source>
        <dbReference type="HAMAP-Rule" id="MF_01851"/>
    </source>
</evidence>
<dbReference type="STRING" id="301148.B4135_2795"/>
<comment type="similarity">
    <text evidence="1">Belongs to the UPF0637 family.</text>
</comment>
<accession>A0A150LQ11</accession>
<dbReference type="RefSeq" id="WP_061569378.1">
    <property type="nucleotide sequence ID" value="NZ_LQYT01000073.1"/>
</dbReference>
<dbReference type="Pfam" id="PF06335">
    <property type="entry name" value="DUF1054"/>
    <property type="match status" value="1"/>
</dbReference>
<dbReference type="InterPro" id="IPR009403">
    <property type="entry name" value="UPF0637"/>
</dbReference>
<dbReference type="InterPro" id="IPR053707">
    <property type="entry name" value="UPF0637_domain_sf"/>
</dbReference>
<name>A0A150LQ11_9BACI</name>
<evidence type="ECO:0000313" key="2">
    <source>
        <dbReference type="EMBL" id="KYD14368.1"/>
    </source>
</evidence>
<proteinExistence type="inferred from homology"/>
<dbReference type="Proteomes" id="UP000075683">
    <property type="component" value="Unassembled WGS sequence"/>
</dbReference>
<sequence length="205" mass="23933">MEFQGFADEDFEVFHIGGLEKRMEGIRARIQPKFRALGEKLAPRLSHMTGEEMFLHIAKHARRKVNPPADTWLALSVDKRGYKKMPHFQVGLFDDRVFIWLAYINELENKRRFGEKLLENLKMIKETVPGDFVVSADHTKKEGTFLREADLQKMLERFVGVKKEEFLLGKYIHRGDPVLHKGKELEKIIVETFETLVPVYRASFS</sequence>
<reference evidence="2 3" key="1">
    <citation type="submission" date="2016-01" db="EMBL/GenBank/DDBJ databases">
        <title>Draft Genome Sequences of Seven Thermophilic Sporeformers Isolated from Foods.</title>
        <authorList>
            <person name="Berendsen E.M."/>
            <person name="Wells-Bennik M.H."/>
            <person name="Krawcyk A.O."/>
            <person name="De Jong A."/>
            <person name="Holsappel S."/>
            <person name="Eijlander R.T."/>
            <person name="Kuipers O.P."/>
        </authorList>
    </citation>
    <scope>NUCLEOTIDE SEQUENCE [LARGE SCALE GENOMIC DNA]</scope>
    <source>
        <strain evidence="2 3">B4135</strain>
    </source>
</reference>
<gene>
    <name evidence="2" type="ORF">B4135_2795</name>
</gene>